<reference evidence="1" key="5">
    <citation type="journal article" date="2021" name="G3 (Bethesda)">
        <title>Aegilops tauschii genome assembly Aet v5.0 features greater sequence contiguity and improved annotation.</title>
        <authorList>
            <person name="Wang L."/>
            <person name="Zhu T."/>
            <person name="Rodriguez J.C."/>
            <person name="Deal K.R."/>
            <person name="Dubcovsky J."/>
            <person name="McGuire P.E."/>
            <person name="Lux T."/>
            <person name="Spannagl M."/>
            <person name="Mayer K.F.X."/>
            <person name="Baldrich P."/>
            <person name="Meyers B.C."/>
            <person name="Huo N."/>
            <person name="Gu Y.Q."/>
            <person name="Zhou H."/>
            <person name="Devos K.M."/>
            <person name="Bennetzen J.L."/>
            <person name="Unver T."/>
            <person name="Budak H."/>
            <person name="Gulick P.J."/>
            <person name="Galiba G."/>
            <person name="Kalapos B."/>
            <person name="Nelson D.R."/>
            <person name="Li P."/>
            <person name="You F.M."/>
            <person name="Luo M.C."/>
            <person name="Dvorak J."/>
        </authorList>
    </citation>
    <scope>NUCLEOTIDE SEQUENCE [LARGE SCALE GENOMIC DNA]</scope>
    <source>
        <strain evidence="1">cv. AL8/78</strain>
    </source>
</reference>
<keyword evidence="2" id="KW-1185">Reference proteome</keyword>
<sequence length="55" mass="6135">VVVACALRISCILLGVDTTVPKLDLFDMLLVAYRFHSSSQCLKCGRIVHHYANIM</sequence>
<reference evidence="2" key="1">
    <citation type="journal article" date="2014" name="Science">
        <title>Ancient hybridizations among the ancestral genomes of bread wheat.</title>
        <authorList>
            <consortium name="International Wheat Genome Sequencing Consortium,"/>
            <person name="Marcussen T."/>
            <person name="Sandve S.R."/>
            <person name="Heier L."/>
            <person name="Spannagl M."/>
            <person name="Pfeifer M."/>
            <person name="Jakobsen K.S."/>
            <person name="Wulff B.B."/>
            <person name="Steuernagel B."/>
            <person name="Mayer K.F."/>
            <person name="Olsen O.A."/>
        </authorList>
    </citation>
    <scope>NUCLEOTIDE SEQUENCE [LARGE SCALE GENOMIC DNA]</scope>
    <source>
        <strain evidence="2">cv. AL8/78</strain>
    </source>
</reference>
<reference evidence="2" key="2">
    <citation type="journal article" date="2017" name="Nat. Plants">
        <title>The Aegilops tauschii genome reveals multiple impacts of transposons.</title>
        <authorList>
            <person name="Zhao G."/>
            <person name="Zou C."/>
            <person name="Li K."/>
            <person name="Wang K."/>
            <person name="Li T."/>
            <person name="Gao L."/>
            <person name="Zhang X."/>
            <person name="Wang H."/>
            <person name="Yang Z."/>
            <person name="Liu X."/>
            <person name="Jiang W."/>
            <person name="Mao L."/>
            <person name="Kong X."/>
            <person name="Jiao Y."/>
            <person name="Jia J."/>
        </authorList>
    </citation>
    <scope>NUCLEOTIDE SEQUENCE [LARGE SCALE GENOMIC DNA]</scope>
    <source>
        <strain evidence="2">cv. AL8/78</strain>
    </source>
</reference>
<reference evidence="1" key="4">
    <citation type="submission" date="2019-03" db="UniProtKB">
        <authorList>
            <consortium name="EnsemblPlants"/>
        </authorList>
    </citation>
    <scope>IDENTIFICATION</scope>
</reference>
<dbReference type="Gramene" id="AET6Gv20929800.2">
    <property type="protein sequence ID" value="AET6Gv20929800.2"/>
    <property type="gene ID" value="AET6Gv20929800"/>
</dbReference>
<evidence type="ECO:0000313" key="2">
    <source>
        <dbReference type="Proteomes" id="UP000015105"/>
    </source>
</evidence>
<evidence type="ECO:0000313" key="1">
    <source>
        <dbReference type="EnsemblPlants" id="AET6Gv20929800.2"/>
    </source>
</evidence>
<dbReference type="AlphaFoldDB" id="A0A453PZR6"/>
<dbReference type="EnsemblPlants" id="AET6Gv20929800.2">
    <property type="protein sequence ID" value="AET6Gv20929800.2"/>
    <property type="gene ID" value="AET6Gv20929800"/>
</dbReference>
<proteinExistence type="predicted"/>
<dbReference type="Proteomes" id="UP000015105">
    <property type="component" value="Chromosome 6D"/>
</dbReference>
<name>A0A453PZR6_AEGTS</name>
<protein>
    <submittedName>
        <fullName evidence="1">Uncharacterized protein</fullName>
    </submittedName>
</protein>
<organism evidence="1 2">
    <name type="scientific">Aegilops tauschii subsp. strangulata</name>
    <name type="common">Goatgrass</name>
    <dbReference type="NCBI Taxonomy" id="200361"/>
    <lineage>
        <taxon>Eukaryota</taxon>
        <taxon>Viridiplantae</taxon>
        <taxon>Streptophyta</taxon>
        <taxon>Embryophyta</taxon>
        <taxon>Tracheophyta</taxon>
        <taxon>Spermatophyta</taxon>
        <taxon>Magnoliopsida</taxon>
        <taxon>Liliopsida</taxon>
        <taxon>Poales</taxon>
        <taxon>Poaceae</taxon>
        <taxon>BOP clade</taxon>
        <taxon>Pooideae</taxon>
        <taxon>Triticodae</taxon>
        <taxon>Triticeae</taxon>
        <taxon>Triticinae</taxon>
        <taxon>Aegilops</taxon>
    </lineage>
</organism>
<reference evidence="1" key="3">
    <citation type="journal article" date="2017" name="Nature">
        <title>Genome sequence of the progenitor of the wheat D genome Aegilops tauschii.</title>
        <authorList>
            <person name="Luo M.C."/>
            <person name="Gu Y.Q."/>
            <person name="Puiu D."/>
            <person name="Wang H."/>
            <person name="Twardziok S.O."/>
            <person name="Deal K.R."/>
            <person name="Huo N."/>
            <person name="Zhu T."/>
            <person name="Wang L."/>
            <person name="Wang Y."/>
            <person name="McGuire P.E."/>
            <person name="Liu S."/>
            <person name="Long H."/>
            <person name="Ramasamy R.K."/>
            <person name="Rodriguez J.C."/>
            <person name="Van S.L."/>
            <person name="Yuan L."/>
            <person name="Wang Z."/>
            <person name="Xia Z."/>
            <person name="Xiao L."/>
            <person name="Anderson O.D."/>
            <person name="Ouyang S."/>
            <person name="Liang Y."/>
            <person name="Zimin A.V."/>
            <person name="Pertea G."/>
            <person name="Qi P."/>
            <person name="Bennetzen J.L."/>
            <person name="Dai X."/>
            <person name="Dawson M.W."/>
            <person name="Muller H.G."/>
            <person name="Kugler K."/>
            <person name="Rivarola-Duarte L."/>
            <person name="Spannagl M."/>
            <person name="Mayer K.F.X."/>
            <person name="Lu F.H."/>
            <person name="Bevan M.W."/>
            <person name="Leroy P."/>
            <person name="Li P."/>
            <person name="You F.M."/>
            <person name="Sun Q."/>
            <person name="Liu Z."/>
            <person name="Lyons E."/>
            <person name="Wicker T."/>
            <person name="Salzberg S.L."/>
            <person name="Devos K.M."/>
            <person name="Dvorak J."/>
        </authorList>
    </citation>
    <scope>NUCLEOTIDE SEQUENCE [LARGE SCALE GENOMIC DNA]</scope>
    <source>
        <strain evidence="1">cv. AL8/78</strain>
    </source>
</reference>
<accession>A0A453PZR6</accession>